<dbReference type="InterPro" id="IPR041616">
    <property type="entry name" value="PheRS_beta_core"/>
</dbReference>
<dbReference type="InterPro" id="IPR045864">
    <property type="entry name" value="aa-tRNA-synth_II/BPL/LPL"/>
</dbReference>
<keyword evidence="12" id="KW-0067">ATP-binding</keyword>
<keyword evidence="7" id="KW-0963">Cytoplasm</keyword>
<comment type="similarity">
    <text evidence="3">Belongs to the phenylalanyl-tRNA synthetase beta subunit family. Type 1 subfamily.</text>
</comment>
<dbReference type="InterPro" id="IPR002547">
    <property type="entry name" value="tRNA-bd_dom"/>
</dbReference>
<sequence length="825" mass="91312">MKISYNWLREYVNSSLTPSEAEKILSSIGLEVESMESVEEIPGSLDGVVVGEVVECGKHPDADKLSLTKVDAGESELLQIVCGAPNVAKGQKVLVAKVGTTLTFTSGEQVKLKRAKIRGVESAGMICAEDELGIGTSHDGIMVLPADAVVGTPAKEYLGLETDTLLEIGLTPNRVDAASHIGVARDFSAWLRFNGTDSRLLKPSVDNFESLVKSLDIKPAKVTVVAADGAPRYAGLTFDNVTLAPSPDWLKKRISAIGLRPINNIVDITNFILHETGHPLHAFDYDKIAGHEVIVRRAKDGERFTTLDGVERKLTAEDLMICDAEKPMTLAGIFGGAESGITSSTKRVFLESAYFNPVSIRKSSKRHQIKTDASFRYERGADPEMVPYALKRAAILFQELAGATVAGDIIDIYPEKIDRAVVEIDFERVERLIGKRIGRESILNILDYLEYDILKSDNTGASLSVPCYRVDVTRECDIVEDILRIYGYNNVEIPERMVASITPGRKPDPESVKEGLSAFLAANGFHEIMNNSLTKGEYYSKLKSFPEENLVKILNPLSSDLNSMRQTLLLSGLEVVSYNINRQSSDLKLFEIGNVYSYSPADEGDLSPALNLKSYKEGTKISLIVTGPGVQSWRTSPDPASYFTLKGQLELLLRRYGIEPADLEYSSAPSDIFSEGLVYKTQSGKEIGVMGTVSQTLLKRFGIKQQVFAAEISWDILFQLIKKQKVLFKEMPKFPEVKRDLALLLDEGVNFTDIRKSAFKVERKILKSVTLFDVYRGDKIPEGKKQYAISFVLQDSEKTLTDRYVEETMSKLLKNFETNFGAQLR</sequence>
<dbReference type="FunFam" id="3.30.70.380:FF:000001">
    <property type="entry name" value="Phenylalanine--tRNA ligase beta subunit"/>
    <property type="match status" value="1"/>
</dbReference>
<dbReference type="SMART" id="SM00873">
    <property type="entry name" value="B3_4"/>
    <property type="match status" value="1"/>
</dbReference>
<dbReference type="EMBL" id="VSSQ01000279">
    <property type="protein sequence ID" value="MPL89427.1"/>
    <property type="molecule type" value="Genomic_DNA"/>
</dbReference>
<dbReference type="GO" id="GO:0000049">
    <property type="term" value="F:tRNA binding"/>
    <property type="evidence" value="ECO:0007669"/>
    <property type="project" value="UniProtKB-KW"/>
</dbReference>
<name>A0A644VDY3_9ZZZZ</name>
<keyword evidence="13" id="KW-0460">Magnesium</keyword>
<dbReference type="AlphaFoldDB" id="A0A644VDY3"/>
<gene>
    <name evidence="22" type="primary">pheT_13</name>
    <name evidence="22" type="ORF">SDC9_35461</name>
</gene>
<evidence type="ECO:0000256" key="12">
    <source>
        <dbReference type="ARBA" id="ARBA00022840"/>
    </source>
</evidence>
<evidence type="ECO:0000256" key="4">
    <source>
        <dbReference type="ARBA" id="ARBA00011209"/>
    </source>
</evidence>
<dbReference type="PROSITE" id="PS51447">
    <property type="entry name" value="FDX_ACB"/>
    <property type="match status" value="1"/>
</dbReference>
<evidence type="ECO:0000259" key="20">
    <source>
        <dbReference type="PROSITE" id="PS51447"/>
    </source>
</evidence>
<feature type="domain" description="B5" evidence="21">
    <location>
        <begin position="417"/>
        <end position="493"/>
    </location>
</feature>
<comment type="cofactor">
    <cofactor evidence="1">
        <name>Mg(2+)</name>
        <dbReference type="ChEBI" id="CHEBI:18420"/>
    </cofactor>
</comment>
<dbReference type="SUPFAM" id="SSF50249">
    <property type="entry name" value="Nucleic acid-binding proteins"/>
    <property type="match status" value="1"/>
</dbReference>
<dbReference type="Gene3D" id="2.40.50.140">
    <property type="entry name" value="Nucleic acid-binding proteins"/>
    <property type="match status" value="1"/>
</dbReference>
<dbReference type="InterPro" id="IPR005146">
    <property type="entry name" value="B3/B4_tRNA-bd"/>
</dbReference>
<evidence type="ECO:0000256" key="13">
    <source>
        <dbReference type="ARBA" id="ARBA00022842"/>
    </source>
</evidence>
<dbReference type="Pfam" id="PF01588">
    <property type="entry name" value="tRNA_bind"/>
    <property type="match status" value="1"/>
</dbReference>
<dbReference type="CDD" id="cd00769">
    <property type="entry name" value="PheRS_beta_core"/>
    <property type="match status" value="1"/>
</dbReference>
<dbReference type="CDD" id="cd02796">
    <property type="entry name" value="tRNA_bind_bactPheRS"/>
    <property type="match status" value="1"/>
</dbReference>
<keyword evidence="11" id="KW-0547">Nucleotide-binding</keyword>
<keyword evidence="14" id="KW-0694">RNA-binding</keyword>
<dbReference type="GO" id="GO:0004826">
    <property type="term" value="F:phenylalanine-tRNA ligase activity"/>
    <property type="evidence" value="ECO:0007669"/>
    <property type="project" value="UniProtKB-EC"/>
</dbReference>
<dbReference type="HAMAP" id="MF_00283">
    <property type="entry name" value="Phe_tRNA_synth_beta1"/>
    <property type="match status" value="1"/>
</dbReference>
<dbReference type="InterPro" id="IPR020825">
    <property type="entry name" value="Phe-tRNA_synthase-like_B3/B4"/>
</dbReference>
<dbReference type="Gene3D" id="3.30.930.10">
    <property type="entry name" value="Bira Bifunctional Protein, Domain 2"/>
    <property type="match status" value="1"/>
</dbReference>
<feature type="domain" description="FDX-ACB" evidence="20">
    <location>
        <begin position="732"/>
        <end position="825"/>
    </location>
</feature>
<evidence type="ECO:0000256" key="5">
    <source>
        <dbReference type="ARBA" id="ARBA00012814"/>
    </source>
</evidence>
<dbReference type="FunFam" id="3.50.40.10:FF:000001">
    <property type="entry name" value="Phenylalanine--tRNA ligase beta subunit"/>
    <property type="match status" value="1"/>
</dbReference>
<evidence type="ECO:0000256" key="1">
    <source>
        <dbReference type="ARBA" id="ARBA00001946"/>
    </source>
</evidence>
<organism evidence="22">
    <name type="scientific">bioreactor metagenome</name>
    <dbReference type="NCBI Taxonomy" id="1076179"/>
    <lineage>
        <taxon>unclassified sequences</taxon>
        <taxon>metagenomes</taxon>
        <taxon>ecological metagenomes</taxon>
    </lineage>
</organism>
<evidence type="ECO:0000256" key="18">
    <source>
        <dbReference type="ARBA" id="ARBA00049255"/>
    </source>
</evidence>
<comment type="subcellular location">
    <subcellularLocation>
        <location evidence="2">Cytoplasm</location>
    </subcellularLocation>
</comment>
<dbReference type="InterPro" id="IPR033714">
    <property type="entry name" value="tRNA_bind_bactPheRS"/>
</dbReference>
<dbReference type="InterPro" id="IPR045060">
    <property type="entry name" value="Phe-tRNA-ligase_IIc_bsu"/>
</dbReference>
<dbReference type="InterPro" id="IPR036690">
    <property type="entry name" value="Fdx_antiC-bd_sf"/>
</dbReference>
<keyword evidence="10" id="KW-0479">Metal-binding</keyword>
<keyword evidence="8" id="KW-0820">tRNA-binding</keyword>
<evidence type="ECO:0000256" key="10">
    <source>
        <dbReference type="ARBA" id="ARBA00022723"/>
    </source>
</evidence>
<dbReference type="SUPFAM" id="SSF46955">
    <property type="entry name" value="Putative DNA-binding domain"/>
    <property type="match status" value="1"/>
</dbReference>
<dbReference type="InterPro" id="IPR005147">
    <property type="entry name" value="tRNA_synthase_B5-dom"/>
</dbReference>
<dbReference type="InterPro" id="IPR005121">
    <property type="entry name" value="Fdx_antiC-bd"/>
</dbReference>
<dbReference type="Gene3D" id="3.50.40.10">
    <property type="entry name" value="Phenylalanyl-trna Synthetase, Chain B, domain 3"/>
    <property type="match status" value="1"/>
</dbReference>
<evidence type="ECO:0000259" key="21">
    <source>
        <dbReference type="PROSITE" id="PS51483"/>
    </source>
</evidence>
<evidence type="ECO:0000256" key="16">
    <source>
        <dbReference type="ARBA" id="ARBA00023146"/>
    </source>
</evidence>
<evidence type="ECO:0000313" key="22">
    <source>
        <dbReference type="EMBL" id="MPL89427.1"/>
    </source>
</evidence>
<dbReference type="Pfam" id="PF03484">
    <property type="entry name" value="B5"/>
    <property type="match status" value="1"/>
</dbReference>
<evidence type="ECO:0000256" key="9">
    <source>
        <dbReference type="ARBA" id="ARBA00022598"/>
    </source>
</evidence>
<accession>A0A644VDY3</accession>
<dbReference type="GO" id="GO:0006432">
    <property type="term" value="P:phenylalanyl-tRNA aminoacylation"/>
    <property type="evidence" value="ECO:0007669"/>
    <property type="project" value="InterPro"/>
</dbReference>
<dbReference type="Gene3D" id="3.30.70.380">
    <property type="entry name" value="Ferrodoxin-fold anticodon-binding domain"/>
    <property type="match status" value="1"/>
</dbReference>
<dbReference type="Pfam" id="PF03483">
    <property type="entry name" value="B3_4"/>
    <property type="match status" value="1"/>
</dbReference>
<evidence type="ECO:0000256" key="2">
    <source>
        <dbReference type="ARBA" id="ARBA00004496"/>
    </source>
</evidence>
<dbReference type="NCBIfam" id="TIGR00472">
    <property type="entry name" value="pheT_bact"/>
    <property type="match status" value="1"/>
</dbReference>
<dbReference type="PANTHER" id="PTHR10947">
    <property type="entry name" value="PHENYLALANYL-TRNA SYNTHETASE BETA CHAIN AND LEUCINE-RICH REPEAT-CONTAINING PROTEIN 47"/>
    <property type="match status" value="1"/>
</dbReference>
<dbReference type="GO" id="GO:0009328">
    <property type="term" value="C:phenylalanine-tRNA ligase complex"/>
    <property type="evidence" value="ECO:0007669"/>
    <property type="project" value="TreeGrafter"/>
</dbReference>
<dbReference type="SUPFAM" id="SSF54991">
    <property type="entry name" value="Anticodon-binding domain of PheRS"/>
    <property type="match status" value="1"/>
</dbReference>
<comment type="catalytic activity">
    <reaction evidence="18">
        <text>tRNA(Phe) + L-phenylalanine + ATP = L-phenylalanyl-tRNA(Phe) + AMP + diphosphate + H(+)</text>
        <dbReference type="Rhea" id="RHEA:19413"/>
        <dbReference type="Rhea" id="RHEA-COMP:9668"/>
        <dbReference type="Rhea" id="RHEA-COMP:9699"/>
        <dbReference type="ChEBI" id="CHEBI:15378"/>
        <dbReference type="ChEBI" id="CHEBI:30616"/>
        <dbReference type="ChEBI" id="CHEBI:33019"/>
        <dbReference type="ChEBI" id="CHEBI:58095"/>
        <dbReference type="ChEBI" id="CHEBI:78442"/>
        <dbReference type="ChEBI" id="CHEBI:78531"/>
        <dbReference type="ChEBI" id="CHEBI:456215"/>
        <dbReference type="EC" id="6.1.1.20"/>
    </reaction>
</comment>
<dbReference type="PANTHER" id="PTHR10947:SF0">
    <property type="entry name" value="PHENYLALANINE--TRNA LIGASE BETA SUBUNIT"/>
    <property type="match status" value="1"/>
</dbReference>
<keyword evidence="9 22" id="KW-0436">Ligase</keyword>
<dbReference type="Pfam" id="PF17759">
    <property type="entry name" value="tRNA_synthFbeta"/>
    <property type="match status" value="1"/>
</dbReference>
<dbReference type="NCBIfam" id="NF045760">
    <property type="entry name" value="YtpR"/>
    <property type="match status" value="1"/>
</dbReference>
<dbReference type="FunFam" id="2.40.50.140:FF:000045">
    <property type="entry name" value="Phenylalanine--tRNA ligase beta subunit"/>
    <property type="match status" value="1"/>
</dbReference>
<keyword evidence="15" id="KW-0648">Protein biosynthesis</keyword>
<evidence type="ECO:0000256" key="3">
    <source>
        <dbReference type="ARBA" id="ARBA00008653"/>
    </source>
</evidence>
<dbReference type="GO" id="GO:0000287">
    <property type="term" value="F:magnesium ion binding"/>
    <property type="evidence" value="ECO:0007669"/>
    <property type="project" value="InterPro"/>
</dbReference>
<evidence type="ECO:0000256" key="8">
    <source>
        <dbReference type="ARBA" id="ARBA00022555"/>
    </source>
</evidence>
<dbReference type="SMART" id="SM00896">
    <property type="entry name" value="FDX-ACB"/>
    <property type="match status" value="1"/>
</dbReference>
<comment type="caution">
    <text evidence="22">The sequence shown here is derived from an EMBL/GenBank/DDBJ whole genome shotgun (WGS) entry which is preliminary data.</text>
</comment>
<evidence type="ECO:0000256" key="15">
    <source>
        <dbReference type="ARBA" id="ARBA00022917"/>
    </source>
</evidence>
<dbReference type="InterPro" id="IPR004532">
    <property type="entry name" value="Phe-tRNA-ligase_IIc_bsu_bact"/>
</dbReference>
<reference evidence="22" key="1">
    <citation type="submission" date="2019-08" db="EMBL/GenBank/DDBJ databases">
        <authorList>
            <person name="Kucharzyk K."/>
            <person name="Murdoch R.W."/>
            <person name="Higgins S."/>
            <person name="Loffler F."/>
        </authorList>
    </citation>
    <scope>NUCLEOTIDE SEQUENCE</scope>
</reference>
<evidence type="ECO:0000256" key="14">
    <source>
        <dbReference type="ARBA" id="ARBA00022884"/>
    </source>
</evidence>
<dbReference type="PROSITE" id="PS50886">
    <property type="entry name" value="TRBD"/>
    <property type="match status" value="1"/>
</dbReference>
<dbReference type="EC" id="6.1.1.20" evidence="5"/>
<protein>
    <recommendedName>
        <fullName evidence="6">Phenylalanine--tRNA ligase beta subunit</fullName>
        <ecNumber evidence="5">6.1.1.20</ecNumber>
    </recommendedName>
    <alternativeName>
        <fullName evidence="17">Phenylalanyl-tRNA synthetase beta subunit</fullName>
    </alternativeName>
</protein>
<dbReference type="SUPFAM" id="SSF56037">
    <property type="entry name" value="PheT/TilS domain"/>
    <property type="match status" value="1"/>
</dbReference>
<evidence type="ECO:0000256" key="7">
    <source>
        <dbReference type="ARBA" id="ARBA00022490"/>
    </source>
</evidence>
<evidence type="ECO:0000256" key="11">
    <source>
        <dbReference type="ARBA" id="ARBA00022741"/>
    </source>
</evidence>
<comment type="subunit">
    <text evidence="4">Tetramer of two alpha and two beta subunits.</text>
</comment>
<evidence type="ECO:0000256" key="17">
    <source>
        <dbReference type="ARBA" id="ARBA00033189"/>
    </source>
</evidence>
<dbReference type="SMART" id="SM00874">
    <property type="entry name" value="B5"/>
    <property type="match status" value="1"/>
</dbReference>
<dbReference type="InterPro" id="IPR009061">
    <property type="entry name" value="DNA-bd_dom_put_sf"/>
</dbReference>
<dbReference type="Gene3D" id="3.30.56.10">
    <property type="match status" value="2"/>
</dbReference>
<evidence type="ECO:0000256" key="6">
    <source>
        <dbReference type="ARBA" id="ARBA00017032"/>
    </source>
</evidence>
<proteinExistence type="inferred from homology"/>
<dbReference type="PROSITE" id="PS51483">
    <property type="entry name" value="B5"/>
    <property type="match status" value="1"/>
</dbReference>
<feature type="domain" description="TRNA-binding" evidence="19">
    <location>
        <begin position="42"/>
        <end position="155"/>
    </location>
</feature>
<dbReference type="Pfam" id="PF03147">
    <property type="entry name" value="FDX-ACB"/>
    <property type="match status" value="1"/>
</dbReference>
<evidence type="ECO:0000259" key="19">
    <source>
        <dbReference type="PROSITE" id="PS50886"/>
    </source>
</evidence>
<dbReference type="SUPFAM" id="SSF55681">
    <property type="entry name" value="Class II aaRS and biotin synthetases"/>
    <property type="match status" value="1"/>
</dbReference>
<keyword evidence="16" id="KW-0030">Aminoacyl-tRNA synthetase</keyword>
<dbReference type="GO" id="GO:0005524">
    <property type="term" value="F:ATP binding"/>
    <property type="evidence" value="ECO:0007669"/>
    <property type="project" value="UniProtKB-KW"/>
</dbReference>
<dbReference type="InterPro" id="IPR012340">
    <property type="entry name" value="NA-bd_OB-fold"/>
</dbReference>